<dbReference type="AlphaFoldDB" id="A0A3D9XE71"/>
<organism evidence="2 3">
    <name type="scientific">Paracoccus versutus</name>
    <name type="common">Thiobacillus versutus</name>
    <dbReference type="NCBI Taxonomy" id="34007"/>
    <lineage>
        <taxon>Bacteria</taxon>
        <taxon>Pseudomonadati</taxon>
        <taxon>Pseudomonadota</taxon>
        <taxon>Alphaproteobacteria</taxon>
        <taxon>Rhodobacterales</taxon>
        <taxon>Paracoccaceae</taxon>
        <taxon>Paracoccus</taxon>
    </lineage>
</organism>
<name>A0A3D9XE71_PARVE</name>
<protein>
    <submittedName>
        <fullName evidence="2">Cytochrome c/quinol oxidase subunit I</fullName>
    </submittedName>
</protein>
<dbReference type="SUPFAM" id="SSF81442">
    <property type="entry name" value="Cytochrome c oxidase subunit I-like"/>
    <property type="match status" value="1"/>
</dbReference>
<evidence type="ECO:0000313" key="2">
    <source>
        <dbReference type="EMBL" id="REF68860.1"/>
    </source>
</evidence>
<dbReference type="InterPro" id="IPR036927">
    <property type="entry name" value="Cyt_c_oxase-like_su1_sf"/>
</dbReference>
<dbReference type="UniPathway" id="UPA00705"/>
<dbReference type="GO" id="GO:0004129">
    <property type="term" value="F:cytochrome-c oxidase activity"/>
    <property type="evidence" value="ECO:0007669"/>
    <property type="project" value="InterPro"/>
</dbReference>
<proteinExistence type="predicted"/>
<keyword evidence="1" id="KW-0472">Membrane</keyword>
<dbReference type="GO" id="GO:0020037">
    <property type="term" value="F:heme binding"/>
    <property type="evidence" value="ECO:0007669"/>
    <property type="project" value="InterPro"/>
</dbReference>
<dbReference type="EMBL" id="QTUJ01000003">
    <property type="protein sequence ID" value="REF68860.1"/>
    <property type="molecule type" value="Genomic_DNA"/>
</dbReference>
<reference evidence="2 3" key="1">
    <citation type="submission" date="2018-08" db="EMBL/GenBank/DDBJ databases">
        <title>Genomic Encyclopedia of Archaeal and Bacterial Type Strains, Phase II (KMG-II): from individual species to whole genera.</title>
        <authorList>
            <person name="Goeker M."/>
        </authorList>
    </citation>
    <scope>NUCLEOTIDE SEQUENCE [LARGE SCALE GENOMIC DNA]</scope>
    <source>
        <strain evidence="2 3">DSM 17099</strain>
    </source>
</reference>
<comment type="caution">
    <text evidence="2">The sequence shown here is derived from an EMBL/GenBank/DDBJ whole genome shotgun (WGS) entry which is preliminary data.</text>
</comment>
<keyword evidence="1" id="KW-0812">Transmembrane</keyword>
<feature type="transmembrane region" description="Helical" evidence="1">
    <location>
        <begin position="50"/>
        <end position="70"/>
    </location>
</feature>
<evidence type="ECO:0000313" key="3">
    <source>
        <dbReference type="Proteomes" id="UP000256941"/>
    </source>
</evidence>
<keyword evidence="1" id="KW-1133">Transmembrane helix</keyword>
<dbReference type="Proteomes" id="UP000256941">
    <property type="component" value="Unassembled WGS sequence"/>
</dbReference>
<accession>A0A3D9XE71</accession>
<gene>
    <name evidence="2" type="ORF">BDD41_3938</name>
</gene>
<sequence>MRDDATLRFMFVAAAFYGLLAFEGSFLAIRPVNALSRCTDWTVGHVHSGTLGWLAMIIFGSLYTLVPHLAGQDGMRWPRAVERHFRLGVPATLVHVVAIWNAGVPQGLMWRTMTQVARGPTASCNR</sequence>
<dbReference type="Gene3D" id="1.20.210.10">
    <property type="entry name" value="Cytochrome c oxidase-like, subunit I domain"/>
    <property type="match status" value="1"/>
</dbReference>
<evidence type="ECO:0000256" key="1">
    <source>
        <dbReference type="SAM" id="Phobius"/>
    </source>
</evidence>
<dbReference type="GO" id="GO:0006119">
    <property type="term" value="P:oxidative phosphorylation"/>
    <property type="evidence" value="ECO:0007669"/>
    <property type="project" value="UniProtKB-UniPathway"/>
</dbReference>
<dbReference type="InterPro" id="IPR000883">
    <property type="entry name" value="Cyt_C_Oxase_1"/>
</dbReference>
<dbReference type="GO" id="GO:0016020">
    <property type="term" value="C:membrane"/>
    <property type="evidence" value="ECO:0007669"/>
    <property type="project" value="InterPro"/>
</dbReference>
<dbReference type="RefSeq" id="WP_208861652.1">
    <property type="nucleotide sequence ID" value="NZ_CP038197.1"/>
</dbReference>
<dbReference type="Pfam" id="PF00115">
    <property type="entry name" value="COX1"/>
    <property type="match status" value="1"/>
</dbReference>